<evidence type="ECO:0000259" key="7">
    <source>
        <dbReference type="Pfam" id="PF12333"/>
    </source>
</evidence>
<dbReference type="InterPro" id="IPR016024">
    <property type="entry name" value="ARM-type_fold"/>
</dbReference>
<comment type="subunit">
    <text evidence="5">Component of the RIX1 complex.</text>
</comment>
<proteinExistence type="inferred from homology"/>
<gene>
    <name evidence="8" type="primary">IPI1</name>
    <name evidence="8" type="ORF">IWW39_004858</name>
</gene>
<dbReference type="OrthoDB" id="361362at2759"/>
<evidence type="ECO:0000256" key="1">
    <source>
        <dbReference type="ARBA" id="ARBA00002355"/>
    </source>
</evidence>
<dbReference type="InterPro" id="IPR011989">
    <property type="entry name" value="ARM-like"/>
</dbReference>
<feature type="domain" description="Pre-rRNA-processing protein Ipi1 N-terminal" evidence="7">
    <location>
        <begin position="139"/>
        <end position="230"/>
    </location>
</feature>
<dbReference type="Gene3D" id="1.25.10.10">
    <property type="entry name" value="Leucine-rich Repeat Variant"/>
    <property type="match status" value="1"/>
</dbReference>
<evidence type="ECO:0000256" key="5">
    <source>
        <dbReference type="RuleBase" id="RU368021"/>
    </source>
</evidence>
<feature type="region of interest" description="Disordered" evidence="6">
    <location>
        <begin position="301"/>
        <end position="320"/>
    </location>
</feature>
<sequence length="693" mass="75236">MPKASKKQQRKAEDFKKVKLKVGKKKAPPSNATDTSFTSKSIVLAEQSITVDKSSELTNSRNLTLKDLLSQLRHYSTPIRKDAVAGLADLLARYPEIIRAELGPIIEGSVRLIVDNDPAVRRALLKLYSSLLPELPSRDLAPFVPLIVIFACSAMTHILDDIRADAVRFLDLLSEIAPRSVSQFASKILPNFYSLLETNTPSSDGSRASINSRTTLLTLGNRLSIMRSCYNYLSVYTSPLMQTSDPLWFMASPSSALIASSTAAHIDSNSSMSHLYFHPNDPAPFAVLNLFGETVGAHSGFGKDSTGEDGQSQNDTASGTVDAHAEIRAQCKEALTRLFPFLQATWVESATVFSQSQLSSDQSLKLCAFVMQILQTLWRTAYTGSIPLSETNLVGFLRRCMAYFPFGSDSTGDSEAEEALLSLNIRVSELVAMVHLGAAQSGSADSSTMADISKWSKRAVRFAQVAMGVRPKRQSVGSGSTQRVEQVAVGASLSHESFADLLLVVWQLMHGLGQRDAEQLLVAVMHYAGSCQLASPSKALCVRFLSKIIELQWSRSPTGGALDLAKLQLSDMVTGWALGLPKLMWQLRDRNLAASTAAAEALRLIGQRTRLLDAAASDTLQASLVTLFCVSVPGKGTVFGPFRQYPSYLQRTVLEAVSYCPRRSEKLSLAIRACLPEIASATSIGSLVEEILA</sequence>
<evidence type="ECO:0000256" key="4">
    <source>
        <dbReference type="ARBA" id="ARBA00023242"/>
    </source>
</evidence>
<feature type="region of interest" description="Disordered" evidence="6">
    <location>
        <begin position="1"/>
        <end position="36"/>
    </location>
</feature>
<evidence type="ECO:0000313" key="8">
    <source>
        <dbReference type="EMBL" id="KAJ2684519.1"/>
    </source>
</evidence>
<organism evidence="8 9">
    <name type="scientific">Coemansia spiralis</name>
    <dbReference type="NCBI Taxonomy" id="417178"/>
    <lineage>
        <taxon>Eukaryota</taxon>
        <taxon>Fungi</taxon>
        <taxon>Fungi incertae sedis</taxon>
        <taxon>Zoopagomycota</taxon>
        <taxon>Kickxellomycotina</taxon>
        <taxon>Kickxellomycetes</taxon>
        <taxon>Kickxellales</taxon>
        <taxon>Kickxellaceae</taxon>
        <taxon>Coemansia</taxon>
    </lineage>
</organism>
<dbReference type="Proteomes" id="UP001151516">
    <property type="component" value="Unassembled WGS sequence"/>
</dbReference>
<accession>A0A9W8GG38</accession>
<evidence type="ECO:0000256" key="3">
    <source>
        <dbReference type="ARBA" id="ARBA00006427"/>
    </source>
</evidence>
<dbReference type="PANTHER" id="PTHR16056:SF2">
    <property type="entry name" value="TESTIS-EXPRESSED PROTEIN 10"/>
    <property type="match status" value="1"/>
</dbReference>
<name>A0A9W8GG38_9FUNG</name>
<comment type="subcellular location">
    <subcellularLocation>
        <location evidence="2 5">Nucleus</location>
    </subcellularLocation>
</comment>
<dbReference type="Pfam" id="PF12333">
    <property type="entry name" value="Ipi1_N"/>
    <property type="match status" value="1"/>
</dbReference>
<comment type="caution">
    <text evidence="8">The sequence shown here is derived from an EMBL/GenBank/DDBJ whole genome shotgun (WGS) entry which is preliminary data.</text>
</comment>
<dbReference type="SUPFAM" id="SSF48371">
    <property type="entry name" value="ARM repeat"/>
    <property type="match status" value="1"/>
</dbReference>
<keyword evidence="4 5" id="KW-0539">Nucleus</keyword>
<evidence type="ECO:0000313" key="9">
    <source>
        <dbReference type="Proteomes" id="UP001151516"/>
    </source>
</evidence>
<dbReference type="PANTHER" id="PTHR16056">
    <property type="entry name" value="REGULATOR OF MICROTUBULE DYNAMICS PROTEIN"/>
    <property type="match status" value="1"/>
</dbReference>
<keyword evidence="5" id="KW-0698">rRNA processing</keyword>
<feature type="compositionally biased region" description="Polar residues" evidence="6">
    <location>
        <begin position="308"/>
        <end position="319"/>
    </location>
</feature>
<reference evidence="8" key="1">
    <citation type="submission" date="2022-07" db="EMBL/GenBank/DDBJ databases">
        <title>Phylogenomic reconstructions and comparative analyses of Kickxellomycotina fungi.</title>
        <authorList>
            <person name="Reynolds N.K."/>
            <person name="Stajich J.E."/>
            <person name="Barry K."/>
            <person name="Grigoriev I.V."/>
            <person name="Crous P."/>
            <person name="Smith M.E."/>
        </authorList>
    </citation>
    <scope>NUCLEOTIDE SEQUENCE</scope>
    <source>
        <strain evidence="8">CBS 109367</strain>
    </source>
</reference>
<dbReference type="GO" id="GO:0005634">
    <property type="term" value="C:nucleus"/>
    <property type="evidence" value="ECO:0007669"/>
    <property type="project" value="UniProtKB-SubCell"/>
</dbReference>
<protein>
    <recommendedName>
        <fullName evidence="5">Pre-rRNA-processing protein</fullName>
    </recommendedName>
</protein>
<evidence type="ECO:0000256" key="6">
    <source>
        <dbReference type="SAM" id="MobiDB-lite"/>
    </source>
</evidence>
<dbReference type="AlphaFoldDB" id="A0A9W8GG38"/>
<dbReference type="GO" id="GO:0120330">
    <property type="term" value="C:rixosome complex"/>
    <property type="evidence" value="ECO:0007669"/>
    <property type="project" value="UniProtKB-UniRule"/>
</dbReference>
<dbReference type="EMBL" id="JANBTX010000205">
    <property type="protein sequence ID" value="KAJ2684519.1"/>
    <property type="molecule type" value="Genomic_DNA"/>
</dbReference>
<comment type="function">
    <text evidence="1 5">Component of the RIX1 complex required for processing of ITS2 sequences from 35S pre-rRNA.</text>
</comment>
<keyword evidence="9" id="KW-1185">Reference proteome</keyword>
<keyword evidence="5" id="KW-0690">Ribosome biogenesis</keyword>
<evidence type="ECO:0000256" key="2">
    <source>
        <dbReference type="ARBA" id="ARBA00004123"/>
    </source>
</evidence>
<dbReference type="GO" id="GO:0006364">
    <property type="term" value="P:rRNA processing"/>
    <property type="evidence" value="ECO:0007669"/>
    <property type="project" value="UniProtKB-UniRule"/>
</dbReference>
<comment type="similarity">
    <text evidence="3 5">Belongs to the IPI1/TEX10 family.</text>
</comment>
<dbReference type="InterPro" id="IPR024679">
    <property type="entry name" value="Ipi1_N"/>
</dbReference>
<feature type="compositionally biased region" description="Basic residues" evidence="6">
    <location>
        <begin position="18"/>
        <end position="27"/>
    </location>
</feature>